<evidence type="ECO:0000256" key="9">
    <source>
        <dbReference type="HAMAP-Rule" id="MF_00446"/>
    </source>
</evidence>
<feature type="active site" description="Proton donor" evidence="9 10">
    <location>
        <position position="58"/>
    </location>
</feature>
<evidence type="ECO:0000256" key="7">
    <source>
        <dbReference type="ARBA" id="ARBA00023270"/>
    </source>
</evidence>
<comment type="function">
    <text evidence="9">Catalyzes the pyruvoyl-dependent decarboxylation of aspartate to produce beta-alanine.</text>
</comment>
<dbReference type="Proteomes" id="UP000045545">
    <property type="component" value="Unassembled WGS sequence"/>
</dbReference>
<feature type="modified residue" description="Pyruvic acid (Ser)" evidence="9 12">
    <location>
        <position position="25"/>
    </location>
</feature>
<keyword evidence="4 9" id="KW-0068">Autocatalytic cleavage</keyword>
<dbReference type="GO" id="GO:0005829">
    <property type="term" value="C:cytosol"/>
    <property type="evidence" value="ECO:0007669"/>
    <property type="project" value="TreeGrafter"/>
</dbReference>
<keyword evidence="6 9" id="KW-0456">Lyase</keyword>
<dbReference type="GO" id="GO:0004068">
    <property type="term" value="F:aspartate 1-decarboxylase activity"/>
    <property type="evidence" value="ECO:0007669"/>
    <property type="project" value="UniProtKB-UniRule"/>
</dbReference>
<feature type="binding site" evidence="9 11">
    <location>
        <begin position="73"/>
        <end position="75"/>
    </location>
    <ligand>
        <name>substrate</name>
    </ligand>
</feature>
<dbReference type="HAMAP" id="MF_00446">
    <property type="entry name" value="PanD"/>
    <property type="match status" value="1"/>
</dbReference>
<feature type="chain" id="PRO_5014000374" description="Aspartate 1-decarboxylase beta chain" evidence="9 13">
    <location>
        <begin position="1"/>
        <end position="24"/>
    </location>
</feature>
<comment type="subcellular location">
    <subcellularLocation>
        <location evidence="9">Cytoplasm</location>
    </subcellularLocation>
</comment>
<evidence type="ECO:0000256" key="3">
    <source>
        <dbReference type="ARBA" id="ARBA00022793"/>
    </source>
</evidence>
<comment type="pathway">
    <text evidence="9">Cofactor biosynthesis; (R)-pantothenate biosynthesis; beta-alanine from L-aspartate: step 1/1.</text>
</comment>
<accession>A0A0E4C7T4</accession>
<feature type="binding site" evidence="9 11">
    <location>
        <position position="57"/>
    </location>
    <ligand>
        <name>substrate</name>
    </ligand>
</feature>
<feature type="chain" id="PRO_5014000372" description="Aspartate 1-decarboxylase alpha chain" evidence="9 13">
    <location>
        <begin position="25"/>
        <end position="123"/>
    </location>
</feature>
<evidence type="ECO:0000256" key="2">
    <source>
        <dbReference type="ARBA" id="ARBA00022655"/>
    </source>
</evidence>
<keyword evidence="3 9" id="KW-0210">Decarboxylase</keyword>
<comment type="cofactor">
    <cofactor evidence="9 10">
        <name>pyruvate</name>
        <dbReference type="ChEBI" id="CHEBI:15361"/>
    </cofactor>
    <text evidence="9 10">Binds 1 pyruvoyl group covalently per subunit.</text>
</comment>
<dbReference type="GO" id="GO:0006523">
    <property type="term" value="P:alanine biosynthetic process"/>
    <property type="evidence" value="ECO:0007669"/>
    <property type="project" value="InterPro"/>
</dbReference>
<dbReference type="PANTHER" id="PTHR21012:SF0">
    <property type="entry name" value="ASPARTATE 1-DECARBOXYLASE"/>
    <property type="match status" value="1"/>
</dbReference>
<reference evidence="14 15" key="1">
    <citation type="submission" date="2015-03" db="EMBL/GenBank/DDBJ databases">
        <authorList>
            <person name="Murphy D."/>
        </authorList>
    </citation>
    <scope>NUCLEOTIDE SEQUENCE [LARGE SCALE GENOMIC DNA]</scope>
    <source>
        <strain evidence="14 15">OL-4</strain>
    </source>
</reference>
<keyword evidence="1 9" id="KW-0963">Cytoplasm</keyword>
<evidence type="ECO:0000256" key="8">
    <source>
        <dbReference type="ARBA" id="ARBA00023317"/>
    </source>
</evidence>
<feature type="active site" description="Schiff-base intermediate with substrate; via pyruvic acid" evidence="9 10">
    <location>
        <position position="25"/>
    </location>
</feature>
<dbReference type="AlphaFoldDB" id="A0A0E4C7T4"/>
<dbReference type="CDD" id="cd06919">
    <property type="entry name" value="Asp_decarbox"/>
    <property type="match status" value="1"/>
</dbReference>
<evidence type="ECO:0000256" key="11">
    <source>
        <dbReference type="PIRSR" id="PIRSR006246-2"/>
    </source>
</evidence>
<keyword evidence="7 9" id="KW-0704">Schiff base</keyword>
<sequence length="123" mass="13947">MFRYMLKSKIHRAVVTDADLNYVGSITLDRDLMDAAQIVENEKVTIVNNNNGERFETYVIEGERGSKTVCLNGAAARKVQPGDVVIILTYTVMDDKELKGYKPTLIYMNEKNEIENINHGSFE</sequence>
<evidence type="ECO:0000256" key="10">
    <source>
        <dbReference type="PIRSR" id="PIRSR006246-1"/>
    </source>
</evidence>
<evidence type="ECO:0000256" key="13">
    <source>
        <dbReference type="PIRSR" id="PIRSR006246-5"/>
    </source>
</evidence>
<evidence type="ECO:0000313" key="14">
    <source>
        <dbReference type="EMBL" id="CFX11056.1"/>
    </source>
</evidence>
<dbReference type="EC" id="4.1.1.11" evidence="9"/>
<comment type="similarity">
    <text evidence="9">Belongs to the PanD family.</text>
</comment>
<dbReference type="InterPro" id="IPR009010">
    <property type="entry name" value="Asp_de-COase-like_dom_sf"/>
</dbReference>
<evidence type="ECO:0000256" key="4">
    <source>
        <dbReference type="ARBA" id="ARBA00022813"/>
    </source>
</evidence>
<keyword evidence="8 9" id="KW-0670">Pyruvate</keyword>
<evidence type="ECO:0000256" key="6">
    <source>
        <dbReference type="ARBA" id="ARBA00023239"/>
    </source>
</evidence>
<protein>
    <recommendedName>
        <fullName evidence="9">Aspartate 1-decarboxylase</fullName>
        <ecNumber evidence="9">4.1.1.11</ecNumber>
    </recommendedName>
    <alternativeName>
        <fullName evidence="9">Aspartate alpha-decarboxylase</fullName>
    </alternativeName>
    <component>
        <recommendedName>
            <fullName evidence="9">Aspartate 1-decarboxylase beta chain</fullName>
        </recommendedName>
    </component>
    <component>
        <recommendedName>
            <fullName evidence="9">Aspartate 1-decarboxylase alpha chain</fullName>
        </recommendedName>
    </component>
</protein>
<dbReference type="PANTHER" id="PTHR21012">
    <property type="entry name" value="ASPARTATE 1-DECARBOXYLASE"/>
    <property type="match status" value="1"/>
</dbReference>
<dbReference type="STRING" id="690567.489"/>
<comment type="subunit">
    <text evidence="9">Heterooctamer of four alpha and four beta subunits.</text>
</comment>
<keyword evidence="5 9" id="KW-0865">Zymogen</keyword>
<dbReference type="SUPFAM" id="SSF50692">
    <property type="entry name" value="ADC-like"/>
    <property type="match status" value="1"/>
</dbReference>
<dbReference type="OrthoDB" id="9803983at2"/>
<dbReference type="NCBIfam" id="TIGR00223">
    <property type="entry name" value="panD"/>
    <property type="match status" value="1"/>
</dbReference>
<dbReference type="Gene3D" id="2.40.40.20">
    <property type="match status" value="1"/>
</dbReference>
<dbReference type="GO" id="GO:0015940">
    <property type="term" value="P:pantothenate biosynthetic process"/>
    <property type="evidence" value="ECO:0007669"/>
    <property type="project" value="UniProtKB-UniRule"/>
</dbReference>
<proteinExistence type="inferred from homology"/>
<keyword evidence="2 9" id="KW-0566">Pantothenate biosynthesis</keyword>
<organism evidence="14 15">
    <name type="scientific">Syntrophomonas zehnderi OL-4</name>
    <dbReference type="NCBI Taxonomy" id="690567"/>
    <lineage>
        <taxon>Bacteria</taxon>
        <taxon>Bacillati</taxon>
        <taxon>Bacillota</taxon>
        <taxon>Clostridia</taxon>
        <taxon>Eubacteriales</taxon>
        <taxon>Syntrophomonadaceae</taxon>
        <taxon>Syntrophomonas</taxon>
    </lineage>
</organism>
<dbReference type="EMBL" id="CGIH01000005">
    <property type="protein sequence ID" value="CFX11056.1"/>
    <property type="molecule type" value="Genomic_DNA"/>
</dbReference>
<dbReference type="UniPathway" id="UPA00028">
    <property type="reaction ID" value="UER00002"/>
</dbReference>
<evidence type="ECO:0000313" key="15">
    <source>
        <dbReference type="Proteomes" id="UP000045545"/>
    </source>
</evidence>
<comment type="catalytic activity">
    <reaction evidence="9">
        <text>L-aspartate + H(+) = beta-alanine + CO2</text>
        <dbReference type="Rhea" id="RHEA:19497"/>
        <dbReference type="ChEBI" id="CHEBI:15378"/>
        <dbReference type="ChEBI" id="CHEBI:16526"/>
        <dbReference type="ChEBI" id="CHEBI:29991"/>
        <dbReference type="ChEBI" id="CHEBI:57966"/>
        <dbReference type="EC" id="4.1.1.11"/>
    </reaction>
</comment>
<evidence type="ECO:0000256" key="12">
    <source>
        <dbReference type="PIRSR" id="PIRSR006246-3"/>
    </source>
</evidence>
<evidence type="ECO:0000256" key="1">
    <source>
        <dbReference type="ARBA" id="ARBA00022490"/>
    </source>
</evidence>
<keyword evidence="15" id="KW-1185">Reference proteome</keyword>
<dbReference type="InterPro" id="IPR003190">
    <property type="entry name" value="Asp_decarbox"/>
</dbReference>
<dbReference type="PIRSF" id="PIRSF006246">
    <property type="entry name" value="Asp_decarbox"/>
    <property type="match status" value="1"/>
</dbReference>
<name>A0A0E4C7T4_9FIRM</name>
<dbReference type="RefSeq" id="WP_046495381.1">
    <property type="nucleotide sequence ID" value="NZ_CGIH01000005.1"/>
</dbReference>
<dbReference type="Pfam" id="PF02261">
    <property type="entry name" value="Asp_decarbox"/>
    <property type="match status" value="1"/>
</dbReference>
<comment type="PTM">
    <text evidence="9 12">Is synthesized initially as an inactive proenzyme, which is activated by self-cleavage at a specific serine bond to produce a beta-subunit with a hydroxyl group at its C-terminus and an alpha-subunit with a pyruvoyl group at its N-terminus.</text>
</comment>
<gene>
    <name evidence="9" type="primary">panD</name>
    <name evidence="14" type="ORF">489</name>
</gene>
<evidence type="ECO:0000256" key="5">
    <source>
        <dbReference type="ARBA" id="ARBA00023145"/>
    </source>
</evidence>